<dbReference type="InterPro" id="IPR003587">
    <property type="entry name" value="Hint_dom_N"/>
</dbReference>
<evidence type="ECO:0000313" key="2">
    <source>
        <dbReference type="EMBL" id="PZX42194.1"/>
    </source>
</evidence>
<dbReference type="InterPro" id="IPR006141">
    <property type="entry name" value="Intein_N"/>
</dbReference>
<dbReference type="EMBL" id="QKZQ01000009">
    <property type="protein sequence ID" value="PZX42194.1"/>
    <property type="molecule type" value="Genomic_DNA"/>
</dbReference>
<accession>A0A2W7Q0U9</accession>
<dbReference type="NCBIfam" id="NF012211">
    <property type="entry name" value="tand_rpt_95"/>
    <property type="match status" value="11"/>
</dbReference>
<sequence length="1454" mass="152287">MSALSSGEITFNIDSSTSAGDSAAVHTLTSIQVGDEVYFDLVGPDSVSFNVVDVAHKDHEAQLFVGGKPISKLWPKDGQRNDAFEEQSLEVAFQSNDLNAYVDAFRVSTTAPQQGYTLSYDTPITVAEGGFIFITEKDGNNSQTLEFLDENGDVIASATAINKHEPGGNYIDLGVRTWAGQNIHASVFELTSIDGLEEGTQIHSVRVVWDVDTNYHPDPGIGDAGDGKVFFFGNQEVMQPNTPPEAVNDDFTGIFNEKIEGEVLSNDSDADGDPLTVIGNTDPLNGTVNIKPDGTFTYTPKDGFTGKDQFTYTISDGNGGTDTATVTLTIAADPNSPPDAVNDTFTGDFNKPILGEVLGNDSDPDGDPLTVIGNTDPLNGTVNIKPDGTFTYTPKDGFTGKDQFTYTISDGNGGTDTATVTLTIAADPNSPPDAVNDTFTGDFNKPILGEVLGNDSDPDGDPLTVIGNTDPLNGTVNIKPDGTFTYTPKDGFTGKDQFTYTISDGNSGTDTATVTLTIAADPNNPPDAVNDTFTGDFNKPILGEVLGNDSDPDGDPLSVISNTDPANGTVTIKPDGTFIYSPNAGFSGNDTFTYTISDGNGGTDTATVTLTIAPNSPPDAVNDAFTGDFNEPIEGAVLGNDSDPDGDPLSVISNTDPLNGSVTVNPNGTFTYVPNTGFSGEDQFTYTISDGFGGTDTAVVKLTIAAEPNEPPVAVADSFNGQEGAPIEGSVLGNDSDPDGDELKVIDNTVPSNGKVVIGTDGKFIYIPDEGFSGTDSFTYTISDGKGETDTTTVTLTVNGAPIAEDDGFSGQAGDKINGSVLGNDSDPDDDTLIILDNTDPENGTLVFRPDGTFTYTPDEGFSGTDSFTYTISDGNGGVDTATVTLTVNGAPDAQDDGFNGQAGDPITGSVLGNDSDPDGDDLTIIGNTDPANGTLVLRPDGTFTYTPDEGFSGTDSFTYTISDGNGGTDTATVTLDVNGPPVAEDDGFDGAFNTAIEGSVLGNDSDPDGDDLTVISNTAPSNGSVVVNANGQFIYVPNEGFTGEDSFTYTVTDGNGGTDTATVTVTVGEAPNNPPDAENDFFSGDFNEEIKGSVLGNDTDPDGDTLTVIGNTNPSNGSVVINSDGTFTYTPNEGFSGEDSFTYTITDGNGGQDTATVNLFTEKLCAPGNRPPVAVDDKFVTDGIDESVEGNVLVNDSDPDGDPLSVKLNTQPANGKVVMNPDGTFTYTPKEGFFGEDSFKYVVTDGKGGADHATVHITVPCFAAGTLIVTAEGPKLVEDIRIGDKVLTRDDGFQQVRWAGQRVLDAAYLAQNPDFESVVIRAGALGNKLPRRDLRVSPGHRILLSGYQAELMFGEREVLVAASDLVGQPGIDHDPRPVTYVHIMFDSHQIIDSEGAWSESFQPADVTLNGLDMQQRDELLALFPELATRKGQRGYTAARRVLARHESSALLAM</sequence>
<dbReference type="Gene3D" id="2.60.40.3440">
    <property type="match status" value="11"/>
</dbReference>
<evidence type="ECO:0000313" key="3">
    <source>
        <dbReference type="Proteomes" id="UP000249364"/>
    </source>
</evidence>
<dbReference type="RefSeq" id="WP_071468247.1">
    <property type="nucleotide sequence ID" value="NZ_MEHT01000003.1"/>
</dbReference>
<gene>
    <name evidence="2" type="ORF">LY56_02184</name>
</gene>
<dbReference type="GO" id="GO:0016539">
    <property type="term" value="P:intein-mediated protein splicing"/>
    <property type="evidence" value="ECO:0007669"/>
    <property type="project" value="InterPro"/>
</dbReference>
<dbReference type="Gene3D" id="2.170.16.10">
    <property type="entry name" value="Hedgehog/Intein (Hint) domain"/>
    <property type="match status" value="1"/>
</dbReference>
<dbReference type="STRING" id="121821.GCA_001870675_01202"/>
<dbReference type="Pfam" id="PF13403">
    <property type="entry name" value="Hint_2"/>
    <property type="match status" value="1"/>
</dbReference>
<dbReference type="PANTHER" id="PTHR34720:SF9">
    <property type="entry name" value="BLR4714 PROTEIN"/>
    <property type="match status" value="1"/>
</dbReference>
<evidence type="ECO:0000259" key="1">
    <source>
        <dbReference type="SMART" id="SM00306"/>
    </source>
</evidence>
<name>A0A2W7Q0U9_9RHOB</name>
<dbReference type="PROSITE" id="PS50817">
    <property type="entry name" value="INTEIN_N_TER"/>
    <property type="match status" value="1"/>
</dbReference>
<comment type="caution">
    <text evidence="2">The sequence shown here is derived from an EMBL/GenBank/DDBJ whole genome shotgun (WGS) entry which is preliminary data.</text>
</comment>
<dbReference type="SMART" id="SM00306">
    <property type="entry name" value="HintN"/>
    <property type="match status" value="1"/>
</dbReference>
<dbReference type="InterPro" id="IPR028992">
    <property type="entry name" value="Hedgehog/Intein_dom"/>
</dbReference>
<dbReference type="Proteomes" id="UP000249364">
    <property type="component" value="Unassembled WGS sequence"/>
</dbReference>
<dbReference type="Pfam" id="PF17963">
    <property type="entry name" value="Big_9"/>
    <property type="match status" value="11"/>
</dbReference>
<dbReference type="SUPFAM" id="SSF51294">
    <property type="entry name" value="Hedgehog/intein (Hint) domain"/>
    <property type="match status" value="1"/>
</dbReference>
<dbReference type="PANTHER" id="PTHR34720">
    <property type="entry name" value="MICROCYSTIN DEPENDENT PROTEIN"/>
    <property type="match status" value="1"/>
</dbReference>
<protein>
    <submittedName>
        <fullName evidence="2">Hint domain-containing protein</fullName>
    </submittedName>
</protein>
<keyword evidence="3" id="KW-1185">Reference proteome</keyword>
<proteinExistence type="predicted"/>
<organism evidence="2 3">
    <name type="scientific">Roseinatronobacter thiooxidans</name>
    <dbReference type="NCBI Taxonomy" id="121821"/>
    <lineage>
        <taxon>Bacteria</taxon>
        <taxon>Pseudomonadati</taxon>
        <taxon>Pseudomonadota</taxon>
        <taxon>Alphaproteobacteria</taxon>
        <taxon>Rhodobacterales</taxon>
        <taxon>Paracoccaceae</taxon>
        <taxon>Roseinatronobacter</taxon>
    </lineage>
</organism>
<reference evidence="2 3" key="1">
    <citation type="submission" date="2018-06" db="EMBL/GenBank/DDBJ databases">
        <title>Genomic Encyclopedia of Archaeal and Bacterial Type Strains, Phase II (KMG-II): from individual species to whole genera.</title>
        <authorList>
            <person name="Goeker M."/>
        </authorList>
    </citation>
    <scope>NUCLEOTIDE SEQUENCE [LARGE SCALE GENOMIC DNA]</scope>
    <source>
        <strain evidence="2 3">DSM 13087</strain>
    </source>
</reference>
<dbReference type="InterPro" id="IPR036844">
    <property type="entry name" value="Hint_dom_sf"/>
</dbReference>
<feature type="domain" description="Hint" evidence="1">
    <location>
        <begin position="1260"/>
        <end position="1362"/>
    </location>
</feature>